<proteinExistence type="predicted"/>
<dbReference type="RefSeq" id="WP_194536121.1">
    <property type="nucleotide sequence ID" value="NZ_JACEFB010000001.1"/>
</dbReference>
<comment type="caution">
    <text evidence="1">The sequence shown here is derived from an EMBL/GenBank/DDBJ whole genome shotgun (WGS) entry which is preliminary data.</text>
</comment>
<dbReference type="AlphaFoldDB" id="A0A7V8VAX5"/>
<protein>
    <submittedName>
        <fullName evidence="1">Uncharacterized protein</fullName>
    </submittedName>
</protein>
<gene>
    <name evidence="1" type="ORF">H0921_00765</name>
</gene>
<dbReference type="Proteomes" id="UP000542342">
    <property type="component" value="Unassembled WGS sequence"/>
</dbReference>
<dbReference type="EMBL" id="JACEFB010000001">
    <property type="protein sequence ID" value="MBA2224689.1"/>
    <property type="molecule type" value="Genomic_DNA"/>
</dbReference>
<name>A0A7V8VAX5_9BACT</name>
<sequence length="226" mass="24855">MRRVELPGRDGDGPKSVVVVSYVPLLTGEPGRVLSVGDEEFNRLLAEADRLPSGLADACLWMADNGGVFPVFVLPQAHAIADHLLVWSENRPGDWFALGFAERRGRYVAVLFPNLVGSVERFEAAHFARYGEPSRAASYELLFRPIAFVSGVRHTFKKVKKLIGNLSMVGFMEPNDFDPSSPAALNLDRIRRVGPFKVCWNARPFGMSIEAVVSQLVASASDPENN</sequence>
<reference evidence="1 2" key="1">
    <citation type="submission" date="2020-07" db="EMBL/GenBank/DDBJ databases">
        <title>Thermogemmata thermophila gen. nov., sp. nov., a novel moderate thermophilic planctomycete from a Kamchatka hot spring.</title>
        <authorList>
            <person name="Elcheninov A.G."/>
            <person name="Podosokorskaya O.A."/>
            <person name="Kovaleva O.L."/>
            <person name="Novikov A."/>
            <person name="Bonch-Osmolovskaya E.A."/>
            <person name="Toshchakov S.V."/>
            <person name="Kublanov I.V."/>
        </authorList>
    </citation>
    <scope>NUCLEOTIDE SEQUENCE [LARGE SCALE GENOMIC DNA]</scope>
    <source>
        <strain evidence="1 2">2918</strain>
    </source>
</reference>
<evidence type="ECO:0000313" key="2">
    <source>
        <dbReference type="Proteomes" id="UP000542342"/>
    </source>
</evidence>
<accession>A0A7V8VAX5</accession>
<keyword evidence="2" id="KW-1185">Reference proteome</keyword>
<evidence type="ECO:0000313" key="1">
    <source>
        <dbReference type="EMBL" id="MBA2224689.1"/>
    </source>
</evidence>
<organism evidence="1 2">
    <name type="scientific">Thermogemmata fonticola</name>
    <dbReference type="NCBI Taxonomy" id="2755323"/>
    <lineage>
        <taxon>Bacteria</taxon>
        <taxon>Pseudomonadati</taxon>
        <taxon>Planctomycetota</taxon>
        <taxon>Planctomycetia</taxon>
        <taxon>Gemmatales</taxon>
        <taxon>Gemmataceae</taxon>
        <taxon>Thermogemmata</taxon>
    </lineage>
</organism>